<keyword evidence="1" id="KW-0812">Transmembrane</keyword>
<evidence type="ECO:0008006" key="5">
    <source>
        <dbReference type="Google" id="ProtNLM"/>
    </source>
</evidence>
<protein>
    <recommendedName>
        <fullName evidence="5">CASP-like protein</fullName>
    </recommendedName>
</protein>
<organism evidence="3 4">
    <name type="scientific">Microthyrium microscopicum</name>
    <dbReference type="NCBI Taxonomy" id="703497"/>
    <lineage>
        <taxon>Eukaryota</taxon>
        <taxon>Fungi</taxon>
        <taxon>Dikarya</taxon>
        <taxon>Ascomycota</taxon>
        <taxon>Pezizomycotina</taxon>
        <taxon>Dothideomycetes</taxon>
        <taxon>Dothideomycetes incertae sedis</taxon>
        <taxon>Microthyriales</taxon>
        <taxon>Microthyriaceae</taxon>
        <taxon>Microthyrium</taxon>
    </lineage>
</organism>
<keyword evidence="1" id="KW-0472">Membrane</keyword>
<feature type="transmembrane region" description="Helical" evidence="1">
    <location>
        <begin position="51"/>
        <end position="71"/>
    </location>
</feature>
<feature type="signal peptide" evidence="2">
    <location>
        <begin position="1"/>
        <end position="29"/>
    </location>
</feature>
<evidence type="ECO:0000313" key="3">
    <source>
        <dbReference type="EMBL" id="KAF2663751.1"/>
    </source>
</evidence>
<sequence>MGTRRKAAALALRVLILIVSMASLGVAIASTKLAHDYKPSNSDYGGYTGPSIIYVFVSSSNLNVLIGQPFLKDNFVNLVQR</sequence>
<dbReference type="AlphaFoldDB" id="A0A6A6TWP0"/>
<evidence type="ECO:0000256" key="1">
    <source>
        <dbReference type="SAM" id="Phobius"/>
    </source>
</evidence>
<reference evidence="3" key="1">
    <citation type="journal article" date="2020" name="Stud. Mycol.">
        <title>101 Dothideomycetes genomes: a test case for predicting lifestyles and emergence of pathogens.</title>
        <authorList>
            <person name="Haridas S."/>
            <person name="Albert R."/>
            <person name="Binder M."/>
            <person name="Bloem J."/>
            <person name="Labutti K."/>
            <person name="Salamov A."/>
            <person name="Andreopoulos B."/>
            <person name="Baker S."/>
            <person name="Barry K."/>
            <person name="Bills G."/>
            <person name="Bluhm B."/>
            <person name="Cannon C."/>
            <person name="Castanera R."/>
            <person name="Culley D."/>
            <person name="Daum C."/>
            <person name="Ezra D."/>
            <person name="Gonzalez J."/>
            <person name="Henrissat B."/>
            <person name="Kuo A."/>
            <person name="Liang C."/>
            <person name="Lipzen A."/>
            <person name="Lutzoni F."/>
            <person name="Magnuson J."/>
            <person name="Mondo S."/>
            <person name="Nolan M."/>
            <person name="Ohm R."/>
            <person name="Pangilinan J."/>
            <person name="Park H.-J."/>
            <person name="Ramirez L."/>
            <person name="Alfaro M."/>
            <person name="Sun H."/>
            <person name="Tritt A."/>
            <person name="Yoshinaga Y."/>
            <person name="Zwiers L.-H."/>
            <person name="Turgeon B."/>
            <person name="Goodwin S."/>
            <person name="Spatafora J."/>
            <person name="Crous P."/>
            <person name="Grigoriev I."/>
        </authorList>
    </citation>
    <scope>NUCLEOTIDE SEQUENCE</scope>
    <source>
        <strain evidence="3">CBS 115976</strain>
    </source>
</reference>
<feature type="chain" id="PRO_5025616608" description="CASP-like protein" evidence="2">
    <location>
        <begin position="30"/>
        <end position="81"/>
    </location>
</feature>
<keyword evidence="1" id="KW-1133">Transmembrane helix</keyword>
<evidence type="ECO:0000313" key="4">
    <source>
        <dbReference type="Proteomes" id="UP000799302"/>
    </source>
</evidence>
<gene>
    <name evidence="3" type="ORF">BT63DRAFT_430026</name>
</gene>
<dbReference type="EMBL" id="MU004244">
    <property type="protein sequence ID" value="KAF2663751.1"/>
    <property type="molecule type" value="Genomic_DNA"/>
</dbReference>
<dbReference type="Proteomes" id="UP000799302">
    <property type="component" value="Unassembled WGS sequence"/>
</dbReference>
<keyword evidence="4" id="KW-1185">Reference proteome</keyword>
<evidence type="ECO:0000256" key="2">
    <source>
        <dbReference type="SAM" id="SignalP"/>
    </source>
</evidence>
<accession>A0A6A6TWP0</accession>
<keyword evidence="2" id="KW-0732">Signal</keyword>
<proteinExistence type="predicted"/>
<name>A0A6A6TWP0_9PEZI</name>